<dbReference type="RefSeq" id="WP_163949144.1">
    <property type="nucleotide sequence ID" value="NZ_JAAFZH010000005.1"/>
</dbReference>
<dbReference type="GO" id="GO:0004867">
    <property type="term" value="F:serine-type endopeptidase inhibitor activity"/>
    <property type="evidence" value="ECO:0007669"/>
    <property type="project" value="UniProtKB-KW"/>
</dbReference>
<dbReference type="InterPro" id="IPR050098">
    <property type="entry name" value="TFPI/VKTCI-like"/>
</dbReference>
<dbReference type="AlphaFoldDB" id="A0A6L9LB04"/>
<gene>
    <name evidence="5" type="ORF">GK108_14010</name>
</gene>
<dbReference type="PANTHER" id="PTHR10083:SF328">
    <property type="entry name" value="TISSUE FACTOR PATHWAY INHIBITOR"/>
    <property type="match status" value="1"/>
</dbReference>
<dbReference type="SUPFAM" id="SSF57362">
    <property type="entry name" value="BPTI-like"/>
    <property type="match status" value="1"/>
</dbReference>
<comment type="caution">
    <text evidence="5">The sequence shown here is derived from an EMBL/GenBank/DDBJ whole genome shotgun (WGS) entry which is preliminary data.</text>
</comment>
<evidence type="ECO:0000256" key="1">
    <source>
        <dbReference type="ARBA" id="ARBA00022690"/>
    </source>
</evidence>
<dbReference type="GO" id="GO:0005615">
    <property type="term" value="C:extracellular space"/>
    <property type="evidence" value="ECO:0007669"/>
    <property type="project" value="TreeGrafter"/>
</dbReference>
<dbReference type="EMBL" id="JAAFZH010000005">
    <property type="protein sequence ID" value="NDU95993.1"/>
    <property type="molecule type" value="Genomic_DNA"/>
</dbReference>
<dbReference type="CDD" id="cd00109">
    <property type="entry name" value="Kunitz-type"/>
    <property type="match status" value="1"/>
</dbReference>
<name>A0A6L9LB04_9BACT</name>
<keyword evidence="6" id="KW-1185">Reference proteome</keyword>
<keyword evidence="3" id="KW-1015">Disulfide bond</keyword>
<evidence type="ECO:0000313" key="6">
    <source>
        <dbReference type="Proteomes" id="UP000474175"/>
    </source>
</evidence>
<evidence type="ECO:0000256" key="3">
    <source>
        <dbReference type="ARBA" id="ARBA00023157"/>
    </source>
</evidence>
<evidence type="ECO:0000259" key="4">
    <source>
        <dbReference type="PROSITE" id="PS50279"/>
    </source>
</evidence>
<dbReference type="SMART" id="SM00131">
    <property type="entry name" value="KU"/>
    <property type="match status" value="1"/>
</dbReference>
<evidence type="ECO:0000256" key="2">
    <source>
        <dbReference type="ARBA" id="ARBA00022900"/>
    </source>
</evidence>
<dbReference type="InterPro" id="IPR036880">
    <property type="entry name" value="Kunitz_BPTI_sf"/>
</dbReference>
<keyword evidence="1" id="KW-0646">Protease inhibitor</keyword>
<keyword evidence="2" id="KW-0722">Serine protease inhibitor</keyword>
<dbReference type="PROSITE" id="PS51257">
    <property type="entry name" value="PROKAR_LIPOPROTEIN"/>
    <property type="match status" value="1"/>
</dbReference>
<dbReference type="PROSITE" id="PS50279">
    <property type="entry name" value="BPTI_KUNITZ_2"/>
    <property type="match status" value="1"/>
</dbReference>
<dbReference type="Proteomes" id="UP000474175">
    <property type="component" value="Unassembled WGS sequence"/>
</dbReference>
<accession>A0A6L9LB04</accession>
<feature type="domain" description="BPTI/Kunitz inhibitor" evidence="4">
    <location>
        <begin position="33"/>
        <end position="80"/>
    </location>
</feature>
<protein>
    <submittedName>
        <fullName evidence="5">Proteinase inhibitor I4 serpin</fullName>
    </submittedName>
</protein>
<sequence>MHNLSIRHFPFSLLTLALLVIGCKKDCASSERCQLKPDAGPCYAAFTKYYYDQTEKRCKQFTYGGCGGTVPFDTMEQCKECECRN</sequence>
<organism evidence="5 6">
    <name type="scientific">Spirosoma terrae</name>
    <dbReference type="NCBI Taxonomy" id="1968276"/>
    <lineage>
        <taxon>Bacteria</taxon>
        <taxon>Pseudomonadati</taxon>
        <taxon>Bacteroidota</taxon>
        <taxon>Cytophagia</taxon>
        <taxon>Cytophagales</taxon>
        <taxon>Cytophagaceae</taxon>
        <taxon>Spirosoma</taxon>
    </lineage>
</organism>
<dbReference type="Gene3D" id="4.10.410.10">
    <property type="entry name" value="Pancreatic trypsin inhibitor Kunitz domain"/>
    <property type="match status" value="1"/>
</dbReference>
<dbReference type="Pfam" id="PF00014">
    <property type="entry name" value="Kunitz_BPTI"/>
    <property type="match status" value="1"/>
</dbReference>
<proteinExistence type="predicted"/>
<reference evidence="5 6" key="1">
    <citation type="submission" date="2020-02" db="EMBL/GenBank/DDBJ databases">
        <title>Draft genome sequence of two Spirosoma agri KCTC 52727 and Spirosoma terrae KCTC 52035.</title>
        <authorList>
            <person name="Rojas J."/>
            <person name="Ambika Manirajan B."/>
            <person name="Suarez C."/>
            <person name="Ratering S."/>
            <person name="Schnell S."/>
        </authorList>
    </citation>
    <scope>NUCLEOTIDE SEQUENCE [LARGE SCALE GENOMIC DNA]</scope>
    <source>
        <strain evidence="5 6">KCTC 52035</strain>
    </source>
</reference>
<dbReference type="PANTHER" id="PTHR10083">
    <property type="entry name" value="KUNITZ-TYPE PROTEASE INHIBITOR-RELATED"/>
    <property type="match status" value="1"/>
</dbReference>
<dbReference type="InterPro" id="IPR002223">
    <property type="entry name" value="Kunitz_BPTI"/>
</dbReference>
<evidence type="ECO:0000313" key="5">
    <source>
        <dbReference type="EMBL" id="NDU95993.1"/>
    </source>
</evidence>